<dbReference type="AlphaFoldDB" id="A0A4P7NTC5"/>
<name>A0A4P7NTC5_PYROR</name>
<dbReference type="VEuPathDB" id="FungiDB:M_BR32_EuGene_00055511"/>
<evidence type="ECO:0000313" key="2">
    <source>
        <dbReference type="Proteomes" id="UP000294847"/>
    </source>
</evidence>
<dbReference type="EMBL" id="CP034210">
    <property type="protein sequence ID" value="QBZ65747.1"/>
    <property type="molecule type" value="Genomic_DNA"/>
</dbReference>
<proteinExistence type="predicted"/>
<gene>
    <name evidence="1" type="ORF">PoMZ_12710</name>
</gene>
<sequence length="91" mass="10090">MKSVPYMLWLCVAIASAYPTRDNTVNIAASPVSAEAQPAQTIAPVPEDWPIKCATDPCYTACTGWAEFFSMGGGCRTCHEAHRHCYYWEEN</sequence>
<reference evidence="1 2" key="1">
    <citation type="journal article" date="2019" name="Mol. Biol. Evol.">
        <title>Blast fungal genomes show frequent chromosomal changes, gene gains and losses, and effector gene turnover.</title>
        <authorList>
            <person name="Gomez Luciano L.B."/>
            <person name="Jason Tsai I."/>
            <person name="Chuma I."/>
            <person name="Tosa Y."/>
            <person name="Chen Y.H."/>
            <person name="Li J.Y."/>
            <person name="Li M.Y."/>
            <person name="Jade Lu M.Y."/>
            <person name="Nakayashiki H."/>
            <person name="Li W.H."/>
        </authorList>
    </citation>
    <scope>NUCLEOTIDE SEQUENCE [LARGE SCALE GENOMIC DNA]</scope>
    <source>
        <strain evidence="1">MZ5-1-6</strain>
    </source>
</reference>
<accession>A0A4P7NTC5</accession>
<dbReference type="Proteomes" id="UP000294847">
    <property type="component" value="Chromosome 7"/>
</dbReference>
<protein>
    <submittedName>
        <fullName evidence="1">Uncharacterized protein</fullName>
    </submittedName>
</protein>
<organism evidence="1 2">
    <name type="scientific">Pyricularia oryzae</name>
    <name type="common">Rice blast fungus</name>
    <name type="synonym">Magnaporthe oryzae</name>
    <dbReference type="NCBI Taxonomy" id="318829"/>
    <lineage>
        <taxon>Eukaryota</taxon>
        <taxon>Fungi</taxon>
        <taxon>Dikarya</taxon>
        <taxon>Ascomycota</taxon>
        <taxon>Pezizomycotina</taxon>
        <taxon>Sordariomycetes</taxon>
        <taxon>Sordariomycetidae</taxon>
        <taxon>Magnaporthales</taxon>
        <taxon>Pyriculariaceae</taxon>
        <taxon>Pyricularia</taxon>
    </lineage>
</organism>
<evidence type="ECO:0000313" key="1">
    <source>
        <dbReference type="EMBL" id="QBZ65747.1"/>
    </source>
</evidence>